<dbReference type="NCBIfam" id="NF008968">
    <property type="entry name" value="PRK12315.1"/>
    <property type="match status" value="1"/>
</dbReference>
<dbReference type="Pfam" id="PF02780">
    <property type="entry name" value="Transketolase_C"/>
    <property type="match status" value="1"/>
</dbReference>
<evidence type="ECO:0000256" key="11">
    <source>
        <dbReference type="ARBA" id="ARBA00023229"/>
    </source>
</evidence>
<dbReference type="EC" id="2.2.1.7" evidence="5"/>
<keyword evidence="11" id="KW-0414">Isoprene biosynthesis</keyword>
<dbReference type="InterPro" id="IPR033248">
    <property type="entry name" value="Transketolase_C"/>
</dbReference>
<evidence type="ECO:0000259" key="12">
    <source>
        <dbReference type="SMART" id="SM00861"/>
    </source>
</evidence>
<evidence type="ECO:0000313" key="14">
    <source>
        <dbReference type="Proteomes" id="UP000183461"/>
    </source>
</evidence>
<dbReference type="Pfam" id="PF13292">
    <property type="entry name" value="DXP_synthase_N"/>
    <property type="match status" value="2"/>
</dbReference>
<dbReference type="PANTHER" id="PTHR43322">
    <property type="entry name" value="1-D-DEOXYXYLULOSE 5-PHOSPHATE SYNTHASE-RELATED"/>
    <property type="match status" value="1"/>
</dbReference>
<keyword evidence="10" id="KW-0786">Thiamine pyrophosphate</keyword>
<evidence type="ECO:0000256" key="1">
    <source>
        <dbReference type="ARBA" id="ARBA00001946"/>
    </source>
</evidence>
<protein>
    <recommendedName>
        <fullName evidence="5">1-deoxy-D-xylulose-5-phosphate synthase</fullName>
        <ecNumber evidence="5">2.2.1.7</ecNumber>
    </recommendedName>
</protein>
<proteinExistence type="inferred from homology"/>
<dbReference type="Proteomes" id="UP000183461">
    <property type="component" value="Unassembled WGS sequence"/>
</dbReference>
<dbReference type="SUPFAM" id="SSF52922">
    <property type="entry name" value="TK C-terminal domain-like"/>
    <property type="match status" value="1"/>
</dbReference>
<dbReference type="CDD" id="cd07033">
    <property type="entry name" value="TPP_PYR_DXS_TK_like"/>
    <property type="match status" value="1"/>
</dbReference>
<dbReference type="GO" id="GO:0016114">
    <property type="term" value="P:terpenoid biosynthetic process"/>
    <property type="evidence" value="ECO:0007669"/>
    <property type="project" value="InterPro"/>
</dbReference>
<dbReference type="GO" id="GO:0009228">
    <property type="term" value="P:thiamine biosynthetic process"/>
    <property type="evidence" value="ECO:0007669"/>
    <property type="project" value="UniProtKB-KW"/>
</dbReference>
<dbReference type="GO" id="GO:0046872">
    <property type="term" value="F:metal ion binding"/>
    <property type="evidence" value="ECO:0007669"/>
    <property type="project" value="UniProtKB-KW"/>
</dbReference>
<feature type="domain" description="Transketolase-like pyrimidine-binding" evidence="12">
    <location>
        <begin position="278"/>
        <end position="444"/>
    </location>
</feature>
<comment type="subunit">
    <text evidence="4">Homodimer.</text>
</comment>
<evidence type="ECO:0000256" key="5">
    <source>
        <dbReference type="ARBA" id="ARBA00013150"/>
    </source>
</evidence>
<dbReference type="GO" id="GO:0005829">
    <property type="term" value="C:cytosol"/>
    <property type="evidence" value="ECO:0007669"/>
    <property type="project" value="TreeGrafter"/>
</dbReference>
<comment type="cofactor">
    <cofactor evidence="1">
        <name>Mg(2+)</name>
        <dbReference type="ChEBI" id="CHEBI:18420"/>
    </cofactor>
</comment>
<dbReference type="UniPathway" id="UPA00064">
    <property type="reaction ID" value="UER00091"/>
</dbReference>
<dbReference type="InterPro" id="IPR009014">
    <property type="entry name" value="Transketo_C/PFOR_II"/>
</dbReference>
<dbReference type="EMBL" id="FPIP01000008">
    <property type="protein sequence ID" value="SFW45506.1"/>
    <property type="molecule type" value="Genomic_DNA"/>
</dbReference>
<comment type="pathway">
    <text evidence="2">Metabolic intermediate biosynthesis; 1-deoxy-D-xylulose 5-phosphate biosynthesis; 1-deoxy-D-xylulose 5-phosphate from D-glyceraldehyde 3-phosphate and pyruvate: step 1/1.</text>
</comment>
<keyword evidence="7" id="KW-0479">Metal-binding</keyword>
<evidence type="ECO:0000256" key="2">
    <source>
        <dbReference type="ARBA" id="ARBA00004980"/>
    </source>
</evidence>
<evidence type="ECO:0000256" key="4">
    <source>
        <dbReference type="ARBA" id="ARBA00011738"/>
    </source>
</evidence>
<comment type="similarity">
    <text evidence="3">Belongs to the transketolase family. DXPS subfamily.</text>
</comment>
<evidence type="ECO:0000313" key="13">
    <source>
        <dbReference type="EMBL" id="SFW45506.1"/>
    </source>
</evidence>
<keyword evidence="6" id="KW-0808">Transferase</keyword>
<dbReference type="GO" id="GO:0008661">
    <property type="term" value="F:1-deoxy-D-xylulose-5-phosphate synthase activity"/>
    <property type="evidence" value="ECO:0007669"/>
    <property type="project" value="UniProtKB-EC"/>
</dbReference>
<dbReference type="InterPro" id="IPR005475">
    <property type="entry name" value="Transketolase-like_Pyr-bd"/>
</dbReference>
<evidence type="ECO:0000256" key="6">
    <source>
        <dbReference type="ARBA" id="ARBA00022679"/>
    </source>
</evidence>
<dbReference type="Gene3D" id="3.40.50.920">
    <property type="match status" value="1"/>
</dbReference>
<evidence type="ECO:0000256" key="3">
    <source>
        <dbReference type="ARBA" id="ARBA00011081"/>
    </source>
</evidence>
<keyword evidence="9" id="KW-0784">Thiamine biosynthesis</keyword>
<dbReference type="RefSeq" id="WP_072300872.1">
    <property type="nucleotide sequence ID" value="NZ_FPIP01000008.1"/>
</dbReference>
<dbReference type="FunFam" id="3.40.50.970:FF:000010">
    <property type="entry name" value="1-deoxy-D-xylulose-5-phosphate synthase"/>
    <property type="match status" value="1"/>
</dbReference>
<dbReference type="InterPro" id="IPR029061">
    <property type="entry name" value="THDP-binding"/>
</dbReference>
<dbReference type="NCBIfam" id="NF003933">
    <property type="entry name" value="PRK05444.2-2"/>
    <property type="match status" value="1"/>
</dbReference>
<dbReference type="CDD" id="cd02007">
    <property type="entry name" value="TPP_DXS"/>
    <property type="match status" value="1"/>
</dbReference>
<sequence>MYIENINSPKDIKALDTDQLKALAAEIRSGLLNRLTKRGGHFGPNFGFVEATIALHHVFDSPKDKFVFDVSHQCYTHKILTGRKDAFFNDDCFGDISGYTNPEESEHDFFNVGHTSTSVSLACGLAKARDLRGESGNVIAIIGDGSLSGGEALEGIDFASELNSNFIIIVNDNDMSIAENHGGLYKDLKALRDSDGKCECNLFRAMGLDYTYIADGNDIGALIEAFKKIKDVDHPIVVHIRTLKGKGFEPAETNKEDWHWHMPFDPETGKGLWESGGEDYGEMTCDYLMKKMKADRSVVTMVAAVPTNIGFTEDKRKEAGAQFIDVGIAEEHAVAMASGIARNGGKPVFATHSSFFQRTYDQISQDLCINSNPATLLVNTASVYGMHDITHLGIYDIPMMSNIPNLVYLAPTNCEEYFAMLDWSIEQDKYPVAVRIPCNGVIHTDKPVDTDYSDINKYKITQQGANVAVIALGDFYQLGEELAELIAKKTGTAPTLINPRYITGIDEELLQQLKSEHSYVVTLEDGILDGGFGEKITRFYGTSDMKVFNYGLKKEFLDRYAVEDVLRKNHLTPEQIYNDIF</sequence>
<dbReference type="AlphaFoldDB" id="A0A1K1PCI1"/>
<dbReference type="GO" id="GO:0019288">
    <property type="term" value="P:isopentenyl diphosphate biosynthetic process, methylerythritol 4-phosphate pathway"/>
    <property type="evidence" value="ECO:0007669"/>
    <property type="project" value="TreeGrafter"/>
</dbReference>
<evidence type="ECO:0000256" key="8">
    <source>
        <dbReference type="ARBA" id="ARBA00022842"/>
    </source>
</evidence>
<organism evidence="13 14">
    <name type="scientific">Ruminococcus flavefaciens</name>
    <dbReference type="NCBI Taxonomy" id="1265"/>
    <lineage>
        <taxon>Bacteria</taxon>
        <taxon>Bacillati</taxon>
        <taxon>Bacillota</taxon>
        <taxon>Clostridia</taxon>
        <taxon>Eubacteriales</taxon>
        <taxon>Oscillospiraceae</taxon>
        <taxon>Ruminococcus</taxon>
    </lineage>
</organism>
<evidence type="ECO:0000256" key="7">
    <source>
        <dbReference type="ARBA" id="ARBA00022723"/>
    </source>
</evidence>
<dbReference type="SUPFAM" id="SSF52518">
    <property type="entry name" value="Thiamin diphosphate-binding fold (THDP-binding)"/>
    <property type="match status" value="2"/>
</dbReference>
<name>A0A1K1PCI1_RUMFL</name>
<evidence type="ECO:0000256" key="9">
    <source>
        <dbReference type="ARBA" id="ARBA00022977"/>
    </source>
</evidence>
<reference evidence="13 14" key="1">
    <citation type="submission" date="2016-11" db="EMBL/GenBank/DDBJ databases">
        <authorList>
            <person name="Jaros S."/>
            <person name="Januszkiewicz K."/>
            <person name="Wedrychowicz H."/>
        </authorList>
    </citation>
    <scope>NUCLEOTIDE SEQUENCE [LARGE SCALE GENOMIC DNA]</scope>
    <source>
        <strain evidence="13 14">YL228</strain>
    </source>
</reference>
<accession>A0A1K1PCI1</accession>
<keyword evidence="8" id="KW-0460">Magnesium</keyword>
<dbReference type="PANTHER" id="PTHR43322:SF1">
    <property type="entry name" value="1-DEOXY-D-XYLULOSE-5-PHOSPHATE SYNTHASE"/>
    <property type="match status" value="1"/>
</dbReference>
<gene>
    <name evidence="13" type="ORF">SAMN02910280_2667</name>
</gene>
<dbReference type="InterPro" id="IPR005477">
    <property type="entry name" value="Dxylulose-5-P_synthase"/>
</dbReference>
<dbReference type="Gene3D" id="3.40.50.970">
    <property type="match status" value="2"/>
</dbReference>
<dbReference type="SMART" id="SM00861">
    <property type="entry name" value="Transket_pyr"/>
    <property type="match status" value="1"/>
</dbReference>
<dbReference type="Pfam" id="PF02779">
    <property type="entry name" value="Transket_pyr"/>
    <property type="match status" value="1"/>
</dbReference>
<evidence type="ECO:0000256" key="10">
    <source>
        <dbReference type="ARBA" id="ARBA00023052"/>
    </source>
</evidence>